<dbReference type="GO" id="GO:0016874">
    <property type="term" value="F:ligase activity"/>
    <property type="evidence" value="ECO:0007669"/>
    <property type="project" value="UniProtKB-KW"/>
</dbReference>
<evidence type="ECO:0000256" key="2">
    <source>
        <dbReference type="ARBA" id="ARBA00022598"/>
    </source>
</evidence>
<dbReference type="Gene3D" id="3.30.300.30">
    <property type="match status" value="1"/>
</dbReference>
<reference evidence="4" key="1">
    <citation type="submission" date="2024-06" db="EMBL/GenBank/DDBJ databases">
        <authorList>
            <person name="Coelho C."/>
            <person name="Bento M."/>
            <person name="Garcia E."/>
            <person name="Camelo A."/>
            <person name="Brandao I."/>
            <person name="Espirito Santo C."/>
            <person name="Trovao J."/>
            <person name="Verissimo A."/>
            <person name="Costa J."/>
            <person name="Tiago I."/>
        </authorList>
    </citation>
    <scope>NUCLEOTIDE SEQUENCE</scope>
    <source>
        <strain evidence="4">KWT182</strain>
    </source>
</reference>
<dbReference type="PANTHER" id="PTHR43767">
    <property type="entry name" value="LONG-CHAIN-FATTY-ACID--COA LIGASE"/>
    <property type="match status" value="1"/>
</dbReference>
<dbReference type="InterPro" id="IPR000873">
    <property type="entry name" value="AMP-dep_synth/lig_dom"/>
</dbReference>
<accession>A0AAU7QI68</accession>
<dbReference type="EMBL" id="CP157947">
    <property type="protein sequence ID" value="XBS71836.1"/>
    <property type="molecule type" value="Genomic_DNA"/>
</dbReference>
<dbReference type="Gene3D" id="3.40.50.12780">
    <property type="entry name" value="N-terminal domain of ligase-like"/>
    <property type="match status" value="1"/>
</dbReference>
<feature type="domain" description="AMP-dependent synthetase/ligase" evidence="3">
    <location>
        <begin position="123"/>
        <end position="283"/>
    </location>
</feature>
<dbReference type="PANTHER" id="PTHR43767:SF8">
    <property type="entry name" value="LONG-CHAIN-FATTY-ACID--COA LIGASE"/>
    <property type="match status" value="1"/>
</dbReference>
<dbReference type="InterPro" id="IPR042099">
    <property type="entry name" value="ANL_N_sf"/>
</dbReference>
<dbReference type="PROSITE" id="PS00455">
    <property type="entry name" value="AMP_BINDING"/>
    <property type="match status" value="1"/>
</dbReference>
<proteinExistence type="inferred from homology"/>
<protein>
    <submittedName>
        <fullName evidence="4">AMP-binding protein</fullName>
    </submittedName>
</protein>
<keyword evidence="2" id="KW-0436">Ligase</keyword>
<dbReference type="InterPro" id="IPR020845">
    <property type="entry name" value="AMP-binding_CS"/>
</dbReference>
<gene>
    <name evidence="4" type="ORF">ABK905_07475</name>
</gene>
<organism evidence="4">
    <name type="scientific">Acerihabitans sp. KWT182</name>
    <dbReference type="NCBI Taxonomy" id="3157919"/>
    <lineage>
        <taxon>Bacteria</taxon>
        <taxon>Pseudomonadati</taxon>
        <taxon>Pseudomonadota</taxon>
        <taxon>Gammaproteobacteria</taxon>
        <taxon>Enterobacterales</taxon>
        <taxon>Pectobacteriaceae</taxon>
        <taxon>Acerihabitans</taxon>
    </lineage>
</organism>
<evidence type="ECO:0000256" key="1">
    <source>
        <dbReference type="ARBA" id="ARBA00006432"/>
    </source>
</evidence>
<comment type="similarity">
    <text evidence="1">Belongs to the ATP-dependent AMP-binding enzyme family.</text>
</comment>
<dbReference type="SUPFAM" id="SSF56801">
    <property type="entry name" value="Acetyl-CoA synthetase-like"/>
    <property type="match status" value="1"/>
</dbReference>
<evidence type="ECO:0000313" key="4">
    <source>
        <dbReference type="EMBL" id="XBS71836.1"/>
    </source>
</evidence>
<sequence length="441" mass="49312">MNAWLAGDDHQRIVADCGKRQFTLAQMRGQAQTLYRRLHGLSERRWALCFEDSYLFTVALLAVLHAGKIPVIPGHIRQSLLREQAGDFDGVITDASLALPCPVLKVDDNGAAIMGELPAIDPSAYIVLFTSGSTGRPRQVNKPIRCLEEESCWLARLWGDRLAGCHFIASVSHQHLYGLTFRICLPMALGLSFDGRQVLYSEQLAGHAPGRRCAFISSPAFLRRLDMSLPPPQCGLVVSAGGALPWMSADAARQWFGQSVEEIYGSTETGVLAWRSRQEELTSWQSFPGVTLTCDERQEWWARSALIPAQHGIKLDDKLVFAPTGGFQLSGRRDRIVKIEDKRISLSDIERRLLALPEVADAVALQVTRPGRSGVGVALVLHPAVRADDLPRLKQRWRRELRQWLEPVALPRFWRIIDAIPVNSQSKRAWPQIQELFHAAR</sequence>
<dbReference type="InterPro" id="IPR045851">
    <property type="entry name" value="AMP-bd_C_sf"/>
</dbReference>
<dbReference type="AlphaFoldDB" id="A0AAU7QI68"/>
<evidence type="ECO:0000259" key="3">
    <source>
        <dbReference type="Pfam" id="PF00501"/>
    </source>
</evidence>
<dbReference type="Pfam" id="PF00501">
    <property type="entry name" value="AMP-binding"/>
    <property type="match status" value="1"/>
</dbReference>
<dbReference type="InterPro" id="IPR050237">
    <property type="entry name" value="ATP-dep_AMP-bd_enzyme"/>
</dbReference>
<name>A0AAU7QI68_9GAMM</name>